<dbReference type="RefSeq" id="WP_125692336.1">
    <property type="nucleotide sequence ID" value="NZ_JBHSSK010000024.1"/>
</dbReference>
<feature type="transmembrane region" description="Helical" evidence="1">
    <location>
        <begin position="58"/>
        <end position="81"/>
    </location>
</feature>
<feature type="transmembrane region" description="Helical" evidence="1">
    <location>
        <begin position="114"/>
        <end position="132"/>
    </location>
</feature>
<comment type="caution">
    <text evidence="2">The sequence shown here is derived from an EMBL/GenBank/DDBJ whole genome shotgun (WGS) entry which is preliminary data.</text>
</comment>
<feature type="transmembrane region" description="Helical" evidence="1">
    <location>
        <begin position="178"/>
        <end position="197"/>
    </location>
</feature>
<evidence type="ECO:0000313" key="3">
    <source>
        <dbReference type="Proteomes" id="UP001596254"/>
    </source>
</evidence>
<keyword evidence="1" id="KW-0812">Transmembrane</keyword>
<accession>A0ABW1ST82</accession>
<sequence length="484" mass="52732">MKTTISQTPGLPVKYIVALLTTFTATFLAAVTGGFPVAWLVAVVAGWFLNQLRQQRELILLAIVVLLVFQNFLIGVGAHLAGNDQGLTFLTQVPLLFTVGLFVGGPLKTIRWDWVTRLFLGLLAITLGSLAFGHGSLGAIIANLRNLTFFFMVYQIAWQNSRLASFDVAALCRRLCHLALLIIGVGVIFLLGGYRAYATIGIDEVYRAKGATAVAQAGLDGRFYSDAFGHAVTRMGSLYYEPVNLGYLLVGILLFLLMFRWTQSWVVRVVSDTIVLVGVFLTFGKGALMVLGLALLAPGIHRSLKWCLHFLNDRAIYLGVLLLVAGLVYLYSNFYYQTFGGAVGNHFTAITETWRNILARPLGHGLGTGGNAAAVLNVGESDDATWLSTGGETALLSFGYQIGLVGIGILSLIFVQLGRQHLVRLNSLTRRVQASCLRLAYLPVILIIMSIFQDNTFTPQCIAIYMMLLAMGPVFRRPAGEESP</sequence>
<feature type="transmembrane region" description="Helical" evidence="1">
    <location>
        <begin position="16"/>
        <end position="49"/>
    </location>
</feature>
<proteinExistence type="predicted"/>
<dbReference type="Proteomes" id="UP001596254">
    <property type="component" value="Unassembled WGS sequence"/>
</dbReference>
<feature type="transmembrane region" description="Helical" evidence="1">
    <location>
        <begin position="398"/>
        <end position="415"/>
    </location>
</feature>
<feature type="transmembrane region" description="Helical" evidence="1">
    <location>
        <begin position="274"/>
        <end position="296"/>
    </location>
</feature>
<keyword evidence="1" id="KW-1133">Transmembrane helix</keyword>
<keyword evidence="1" id="KW-0472">Membrane</keyword>
<feature type="transmembrane region" description="Helical" evidence="1">
    <location>
        <begin position="87"/>
        <end position="107"/>
    </location>
</feature>
<reference evidence="3" key="1">
    <citation type="journal article" date="2019" name="Int. J. Syst. Evol. Microbiol.">
        <title>The Global Catalogue of Microorganisms (GCM) 10K type strain sequencing project: providing services to taxonomists for standard genome sequencing and annotation.</title>
        <authorList>
            <consortium name="The Broad Institute Genomics Platform"/>
            <consortium name="The Broad Institute Genome Sequencing Center for Infectious Disease"/>
            <person name="Wu L."/>
            <person name="Ma J."/>
        </authorList>
    </citation>
    <scope>NUCLEOTIDE SEQUENCE [LARGE SCALE GENOMIC DNA]</scope>
    <source>
        <strain evidence="3">CCM 8905</strain>
    </source>
</reference>
<feature type="transmembrane region" description="Helical" evidence="1">
    <location>
        <begin position="316"/>
        <end position="336"/>
    </location>
</feature>
<feature type="transmembrane region" description="Helical" evidence="1">
    <location>
        <begin position="435"/>
        <end position="451"/>
    </location>
</feature>
<feature type="transmembrane region" description="Helical" evidence="1">
    <location>
        <begin position="457"/>
        <end position="475"/>
    </location>
</feature>
<name>A0ABW1ST82_9LACO</name>
<dbReference type="EMBL" id="JBHSSK010000024">
    <property type="protein sequence ID" value="MFC6207744.1"/>
    <property type="molecule type" value="Genomic_DNA"/>
</dbReference>
<gene>
    <name evidence="2" type="ORF">ACFP1G_09715</name>
</gene>
<feature type="transmembrane region" description="Helical" evidence="1">
    <location>
        <begin position="245"/>
        <end position="262"/>
    </location>
</feature>
<evidence type="ECO:0000313" key="2">
    <source>
        <dbReference type="EMBL" id="MFC6207744.1"/>
    </source>
</evidence>
<keyword evidence="3" id="KW-1185">Reference proteome</keyword>
<protein>
    <submittedName>
        <fullName evidence="2">Uncharacterized protein</fullName>
    </submittedName>
</protein>
<evidence type="ECO:0000256" key="1">
    <source>
        <dbReference type="SAM" id="Phobius"/>
    </source>
</evidence>
<organism evidence="2 3">
    <name type="scientific">Levilactobacillus tongjiangensis</name>
    <dbReference type="NCBI Taxonomy" id="2486023"/>
    <lineage>
        <taxon>Bacteria</taxon>
        <taxon>Bacillati</taxon>
        <taxon>Bacillota</taxon>
        <taxon>Bacilli</taxon>
        <taxon>Lactobacillales</taxon>
        <taxon>Lactobacillaceae</taxon>
        <taxon>Levilactobacillus</taxon>
    </lineage>
</organism>